<comment type="caution">
    <text evidence="2">The sequence shown here is derived from an EMBL/GenBank/DDBJ whole genome shotgun (WGS) entry which is preliminary data.</text>
</comment>
<feature type="region of interest" description="Disordered" evidence="1">
    <location>
        <begin position="98"/>
        <end position="126"/>
    </location>
</feature>
<evidence type="ECO:0000313" key="3">
    <source>
        <dbReference type="Proteomes" id="UP001366085"/>
    </source>
</evidence>
<evidence type="ECO:0000256" key="1">
    <source>
        <dbReference type="SAM" id="MobiDB-lite"/>
    </source>
</evidence>
<dbReference type="RefSeq" id="WP_337319172.1">
    <property type="nucleotide sequence ID" value="NZ_JBBDGN010000006.1"/>
</dbReference>
<sequence length="126" mass="13717">MERTLVVAASAPVPRGNHVEIAQVRDGELEAGTVVSVIDLDRGIRYRLRELSRDRIDVWRAHVRDCTVVDTPGGAITQLVVATDDPADSAIAALREADEAASAATAESERWGGADKRPAEEPERFW</sequence>
<name>A0ABU8LKN1_9MICO</name>
<evidence type="ECO:0000313" key="2">
    <source>
        <dbReference type="EMBL" id="MEJ1091545.1"/>
    </source>
</evidence>
<organism evidence="2 3">
    <name type="scientific">Microbacterium istanbulense</name>
    <dbReference type="NCBI Taxonomy" id="3122049"/>
    <lineage>
        <taxon>Bacteria</taxon>
        <taxon>Bacillati</taxon>
        <taxon>Actinomycetota</taxon>
        <taxon>Actinomycetes</taxon>
        <taxon>Micrococcales</taxon>
        <taxon>Microbacteriaceae</taxon>
        <taxon>Microbacterium</taxon>
    </lineage>
</organism>
<dbReference type="EMBL" id="JBBDGN010000006">
    <property type="protein sequence ID" value="MEJ1091545.1"/>
    <property type="molecule type" value="Genomic_DNA"/>
</dbReference>
<accession>A0ABU8LKN1</accession>
<keyword evidence="3" id="KW-1185">Reference proteome</keyword>
<feature type="compositionally biased region" description="Basic and acidic residues" evidence="1">
    <location>
        <begin position="107"/>
        <end position="126"/>
    </location>
</feature>
<gene>
    <name evidence="2" type="ORF">WDU93_07530</name>
</gene>
<proteinExistence type="predicted"/>
<protein>
    <submittedName>
        <fullName evidence="2">Uncharacterized protein</fullName>
    </submittedName>
</protein>
<dbReference type="Proteomes" id="UP001366085">
    <property type="component" value="Unassembled WGS sequence"/>
</dbReference>
<reference evidence="2 3" key="1">
    <citation type="submission" date="2024-02" db="EMBL/GenBank/DDBJ databases">
        <authorList>
            <person name="Saticioglu I.B."/>
        </authorList>
    </citation>
    <scope>NUCLEOTIDE SEQUENCE [LARGE SCALE GENOMIC DNA]</scope>
    <source>
        <strain evidence="2 3">Mu-43</strain>
    </source>
</reference>